<reference evidence="4" key="1">
    <citation type="journal article" date="2020" name="Nat. Commun.">
        <title>Genome sequence of the cluster root forming white lupin.</title>
        <authorList>
            <person name="Hufnagel B."/>
            <person name="Marques A."/>
            <person name="Soriano A."/>
            <person name="Marques L."/>
            <person name="Divol F."/>
            <person name="Doumas P."/>
            <person name="Sallet E."/>
            <person name="Mancinotti D."/>
            <person name="Carrere S."/>
            <person name="Marande W."/>
            <person name="Arribat S."/>
            <person name="Keller J."/>
            <person name="Huneau C."/>
            <person name="Blein T."/>
            <person name="Aime D."/>
            <person name="Laguerre M."/>
            <person name="Taylor J."/>
            <person name="Schubert V."/>
            <person name="Nelson M."/>
            <person name="Geu-Flores F."/>
            <person name="Crespi M."/>
            <person name="Gallardo-Guerrero K."/>
            <person name="Delaux P.-M."/>
            <person name="Salse J."/>
            <person name="Berges H."/>
            <person name="Guyot R."/>
            <person name="Gouzy J."/>
            <person name="Peret B."/>
        </authorList>
    </citation>
    <scope>NUCLEOTIDE SEQUENCE [LARGE SCALE GENOMIC DNA]</scope>
    <source>
        <strain evidence="4">cv. Amiga</strain>
    </source>
</reference>
<gene>
    <name evidence="3" type="ORF">Lalb_Chr01g0003891</name>
</gene>
<keyword evidence="4" id="KW-1185">Reference proteome</keyword>
<dbReference type="PANTHER" id="PTHR46119:SF12">
    <property type="entry name" value="PROTEIN SODIUM POTASSIUM ROOT DEFECTIVE 3"/>
    <property type="match status" value="1"/>
</dbReference>
<dbReference type="InterPro" id="IPR036163">
    <property type="entry name" value="HMA_dom_sf"/>
</dbReference>
<dbReference type="PROSITE" id="PS50846">
    <property type="entry name" value="HMA_2"/>
    <property type="match status" value="1"/>
</dbReference>
<dbReference type="PANTHER" id="PTHR46119">
    <property type="entry name" value="OS08G0405700 PROTEIN"/>
    <property type="match status" value="1"/>
</dbReference>
<feature type="domain" description="HMA" evidence="2">
    <location>
        <begin position="147"/>
        <end position="213"/>
    </location>
</feature>
<evidence type="ECO:0000313" key="4">
    <source>
        <dbReference type="Proteomes" id="UP000447434"/>
    </source>
</evidence>
<accession>A0A6A4R5B1</accession>
<dbReference type="OrthoDB" id="689350at2759"/>
<dbReference type="Proteomes" id="UP000447434">
    <property type="component" value="Chromosome 1"/>
</dbReference>
<evidence type="ECO:0000259" key="2">
    <source>
        <dbReference type="PROSITE" id="PS50846"/>
    </source>
</evidence>
<dbReference type="GO" id="GO:0046872">
    <property type="term" value="F:metal ion binding"/>
    <property type="evidence" value="ECO:0007669"/>
    <property type="project" value="InterPro"/>
</dbReference>
<dbReference type="InterPro" id="IPR044526">
    <property type="entry name" value="NAKR1-3"/>
</dbReference>
<dbReference type="InterPro" id="IPR006121">
    <property type="entry name" value="HMA_dom"/>
</dbReference>
<evidence type="ECO:0000313" key="3">
    <source>
        <dbReference type="EMBL" id="KAE9620516.1"/>
    </source>
</evidence>
<dbReference type="EMBL" id="WOCE01000001">
    <property type="protein sequence ID" value="KAE9620516.1"/>
    <property type="molecule type" value="Genomic_DNA"/>
</dbReference>
<organism evidence="3 4">
    <name type="scientific">Lupinus albus</name>
    <name type="common">White lupine</name>
    <name type="synonym">Lupinus termis</name>
    <dbReference type="NCBI Taxonomy" id="3870"/>
    <lineage>
        <taxon>Eukaryota</taxon>
        <taxon>Viridiplantae</taxon>
        <taxon>Streptophyta</taxon>
        <taxon>Embryophyta</taxon>
        <taxon>Tracheophyta</taxon>
        <taxon>Spermatophyta</taxon>
        <taxon>Magnoliopsida</taxon>
        <taxon>eudicotyledons</taxon>
        <taxon>Gunneridae</taxon>
        <taxon>Pentapetalae</taxon>
        <taxon>rosids</taxon>
        <taxon>fabids</taxon>
        <taxon>Fabales</taxon>
        <taxon>Fabaceae</taxon>
        <taxon>Papilionoideae</taxon>
        <taxon>50 kb inversion clade</taxon>
        <taxon>genistoids sensu lato</taxon>
        <taxon>core genistoids</taxon>
        <taxon>Genisteae</taxon>
        <taxon>Lupinus</taxon>
    </lineage>
</organism>
<comment type="caution">
    <text evidence="3">The sequence shown here is derived from an EMBL/GenBank/DDBJ whole genome shotgun (WGS) entry which is preliminary data.</text>
</comment>
<feature type="compositionally biased region" description="Basic and acidic residues" evidence="1">
    <location>
        <begin position="61"/>
        <end position="77"/>
    </location>
</feature>
<evidence type="ECO:0000256" key="1">
    <source>
        <dbReference type="SAM" id="MobiDB-lite"/>
    </source>
</evidence>
<dbReference type="AlphaFoldDB" id="A0A6A4R5B1"/>
<protein>
    <submittedName>
        <fullName evidence="3">Putative heavy metal-associated domain, HMA</fullName>
    </submittedName>
</protein>
<dbReference type="CDD" id="cd00371">
    <property type="entry name" value="HMA"/>
    <property type="match status" value="1"/>
</dbReference>
<dbReference type="Pfam" id="PF00403">
    <property type="entry name" value="HMA"/>
    <property type="match status" value="1"/>
</dbReference>
<dbReference type="Gene3D" id="3.30.70.100">
    <property type="match status" value="1"/>
</dbReference>
<name>A0A6A4R5B1_LUPAL</name>
<sequence length="225" mass="25094">MKGMNLLCPSTTSTAIAYSMYHRSKPTKNYDHDRRKTQPHVPCSSELPINPKPYLEKHRKSSADKYERSELRRKSSGDEVNDSCTYNLSSVGSSKRYLLCDTNTTLEDWVSESDKIPAMDPSHGDAKTLVNRNNYHALRSCSTRSEDQVVVLRVSFNCRACEGKVRKHISKMEGVTSFSIDRETKKVTIIGNVTPLGVVASVSKVKSAQLWLSPTSSASSSPWST</sequence>
<proteinExistence type="predicted"/>
<dbReference type="SUPFAM" id="SSF55008">
    <property type="entry name" value="HMA, heavy metal-associated domain"/>
    <property type="match status" value="1"/>
</dbReference>
<feature type="region of interest" description="Disordered" evidence="1">
    <location>
        <begin position="25"/>
        <end position="82"/>
    </location>
</feature>